<keyword evidence="5 18" id="KW-0349">Heme</keyword>
<dbReference type="InterPro" id="IPR033905">
    <property type="entry name" value="Secretory_peroxidase"/>
</dbReference>
<evidence type="ECO:0000256" key="3">
    <source>
        <dbReference type="ARBA" id="ARBA00012313"/>
    </source>
</evidence>
<evidence type="ECO:0000256" key="8">
    <source>
        <dbReference type="ARBA" id="ARBA00023002"/>
    </source>
</evidence>
<keyword evidence="6 15" id="KW-0479">Metal-binding</keyword>
<accession>A0AA38G2G1</accession>
<dbReference type="CDD" id="cd00693">
    <property type="entry name" value="secretory_peroxidase"/>
    <property type="match status" value="1"/>
</dbReference>
<comment type="subcellular location">
    <subcellularLocation>
        <location evidence="18">Secreted</location>
    </subcellularLocation>
</comment>
<dbReference type="Proteomes" id="UP000824469">
    <property type="component" value="Unassembled WGS sequence"/>
</dbReference>
<dbReference type="GO" id="GO:0005576">
    <property type="term" value="C:extracellular region"/>
    <property type="evidence" value="ECO:0007669"/>
    <property type="project" value="UniProtKB-SubCell"/>
</dbReference>
<dbReference type="InterPro" id="IPR010255">
    <property type="entry name" value="Haem_peroxidase_sf"/>
</dbReference>
<comment type="similarity">
    <text evidence="18">Belongs to the peroxidase family. Classical plant (class III) peroxidase subfamily.</text>
</comment>
<evidence type="ECO:0000313" key="22">
    <source>
        <dbReference type="Proteomes" id="UP000824469"/>
    </source>
</evidence>
<dbReference type="InterPro" id="IPR019794">
    <property type="entry name" value="Peroxidases_AS"/>
</dbReference>
<feature type="binding site" evidence="15">
    <location>
        <position position="71"/>
    </location>
    <ligand>
        <name>Ca(2+)</name>
        <dbReference type="ChEBI" id="CHEBI:29108"/>
        <label>1</label>
    </ligand>
</feature>
<comment type="function">
    <text evidence="18">Removal of H(2)O(2), oxidation of toxic reductants, biosynthesis and degradation of lignin, suberization, auxin catabolism, response to environmental stresses such as wounding, pathogen attack and oxidative stress.</text>
</comment>
<keyword evidence="7 15" id="KW-0106">Calcium</keyword>
<feature type="binding site" evidence="15">
    <location>
        <position position="92"/>
    </location>
    <ligand>
        <name>Ca(2+)</name>
        <dbReference type="ChEBI" id="CHEBI:29108"/>
        <label>1</label>
    </ligand>
</feature>
<feature type="disulfide bond" evidence="17">
    <location>
        <begin position="39"/>
        <end position="119"/>
    </location>
</feature>
<evidence type="ECO:0000256" key="19">
    <source>
        <dbReference type="SAM" id="MobiDB-lite"/>
    </source>
</evidence>
<name>A0AA38G2G1_TAXCH</name>
<feature type="compositionally biased region" description="Polar residues" evidence="19">
    <location>
        <begin position="156"/>
        <end position="172"/>
    </location>
</feature>
<feature type="binding site" evidence="15">
    <location>
        <position position="74"/>
    </location>
    <ligand>
        <name>Ca(2+)</name>
        <dbReference type="ChEBI" id="CHEBI:29108"/>
        <label>1</label>
    </ligand>
</feature>
<proteinExistence type="inferred from homology"/>
<evidence type="ECO:0000256" key="16">
    <source>
        <dbReference type="PIRSR" id="PIRSR600823-4"/>
    </source>
</evidence>
<feature type="domain" description="Plant heme peroxidase family profile" evidence="20">
    <location>
        <begin position="29"/>
        <end position="322"/>
    </location>
</feature>
<dbReference type="GO" id="GO:0046872">
    <property type="term" value="F:metal ion binding"/>
    <property type="evidence" value="ECO:0007669"/>
    <property type="project" value="UniProtKB-UniRule"/>
</dbReference>
<comment type="cofactor">
    <cofactor evidence="15 18">
        <name>Ca(2+)</name>
        <dbReference type="ChEBI" id="CHEBI:29108"/>
    </cofactor>
    <text evidence="15 18">Binds 2 calcium ions per subunit.</text>
</comment>
<feature type="binding site" evidence="15">
    <location>
        <position position="242"/>
    </location>
    <ligand>
        <name>Ca(2+)</name>
        <dbReference type="ChEBI" id="CHEBI:29108"/>
        <label>2</label>
    </ligand>
</feature>
<evidence type="ECO:0000256" key="1">
    <source>
        <dbReference type="ARBA" id="ARBA00000189"/>
    </source>
</evidence>
<feature type="region of interest" description="Disordered" evidence="19">
    <location>
        <begin position="152"/>
        <end position="172"/>
    </location>
</feature>
<dbReference type="FunFam" id="1.10.420.10:FF:000001">
    <property type="entry name" value="Peroxidase"/>
    <property type="match status" value="1"/>
</dbReference>
<feature type="binding site" evidence="15">
    <location>
        <position position="78"/>
    </location>
    <ligand>
        <name>Ca(2+)</name>
        <dbReference type="ChEBI" id="CHEBI:29108"/>
        <label>1</label>
    </ligand>
</feature>
<feature type="binding site" evidence="15">
    <location>
        <position position="76"/>
    </location>
    <ligand>
        <name>Ca(2+)</name>
        <dbReference type="ChEBI" id="CHEBI:29108"/>
        <label>1</label>
    </ligand>
</feature>
<dbReference type="InterPro" id="IPR000823">
    <property type="entry name" value="Peroxidase_pln"/>
</dbReference>
<evidence type="ECO:0000259" key="20">
    <source>
        <dbReference type="PROSITE" id="PS50873"/>
    </source>
</evidence>
<dbReference type="GO" id="GO:0020037">
    <property type="term" value="F:heme binding"/>
    <property type="evidence" value="ECO:0007669"/>
    <property type="project" value="UniProtKB-UniRule"/>
</dbReference>
<dbReference type="PANTHER" id="PTHR31388:SF247">
    <property type="entry name" value="PEROXIDASE"/>
    <property type="match status" value="1"/>
</dbReference>
<dbReference type="AlphaFoldDB" id="A0AA38G2G1"/>
<reference evidence="21 22" key="1">
    <citation type="journal article" date="2021" name="Nat. Plants">
        <title>The Taxus genome provides insights into paclitaxel biosynthesis.</title>
        <authorList>
            <person name="Xiong X."/>
            <person name="Gou J."/>
            <person name="Liao Q."/>
            <person name="Li Y."/>
            <person name="Zhou Q."/>
            <person name="Bi G."/>
            <person name="Li C."/>
            <person name="Du R."/>
            <person name="Wang X."/>
            <person name="Sun T."/>
            <person name="Guo L."/>
            <person name="Liang H."/>
            <person name="Lu P."/>
            <person name="Wu Y."/>
            <person name="Zhang Z."/>
            <person name="Ro D.K."/>
            <person name="Shang Y."/>
            <person name="Huang S."/>
            <person name="Yan J."/>
        </authorList>
    </citation>
    <scope>NUCLEOTIDE SEQUENCE [LARGE SCALE GENOMIC DNA]</scope>
    <source>
        <strain evidence="21">Ta-2019</strain>
    </source>
</reference>
<dbReference type="OMA" id="VNMANIM"/>
<feature type="binding site" evidence="15">
    <location>
        <position position="80"/>
    </location>
    <ligand>
        <name>Ca(2+)</name>
        <dbReference type="ChEBI" id="CHEBI:29108"/>
        <label>1</label>
    </ligand>
</feature>
<evidence type="ECO:0000256" key="6">
    <source>
        <dbReference type="ARBA" id="ARBA00022723"/>
    </source>
</evidence>
<feature type="disulfide bond" evidence="17">
    <location>
        <begin position="204"/>
        <end position="229"/>
    </location>
</feature>
<dbReference type="FunFam" id="1.10.520.10:FF:000001">
    <property type="entry name" value="Peroxidase"/>
    <property type="match status" value="1"/>
</dbReference>
<dbReference type="PRINTS" id="PR00458">
    <property type="entry name" value="PEROXIDASE"/>
</dbReference>
<dbReference type="PROSITE" id="PS50873">
    <property type="entry name" value="PEROXIDASE_4"/>
    <property type="match status" value="1"/>
</dbReference>
<evidence type="ECO:0000313" key="21">
    <source>
        <dbReference type="EMBL" id="KAH9314535.1"/>
    </source>
</evidence>
<dbReference type="SUPFAM" id="SSF48113">
    <property type="entry name" value="Heme-dependent peroxidases"/>
    <property type="match status" value="1"/>
</dbReference>
<feature type="binding site" evidence="15">
    <location>
        <position position="245"/>
    </location>
    <ligand>
        <name>Ca(2+)</name>
        <dbReference type="ChEBI" id="CHEBI:29108"/>
        <label>2</label>
    </ligand>
</feature>
<keyword evidence="22" id="KW-1185">Reference proteome</keyword>
<comment type="similarity">
    <text evidence="2">Belongs to the peroxidase family. Ascorbate peroxidase subfamily.</text>
</comment>
<feature type="site" description="Transition state stabilizer" evidence="16">
    <location>
        <position position="66"/>
    </location>
</feature>
<evidence type="ECO:0000256" key="10">
    <source>
        <dbReference type="ARBA" id="ARBA00023157"/>
    </source>
</evidence>
<keyword evidence="8 18" id="KW-0560">Oxidoreductase</keyword>
<evidence type="ECO:0000256" key="18">
    <source>
        <dbReference type="RuleBase" id="RU362060"/>
    </source>
</evidence>
<evidence type="ECO:0000256" key="14">
    <source>
        <dbReference type="PIRSR" id="PIRSR600823-2"/>
    </source>
</evidence>
<dbReference type="Gene3D" id="1.10.520.10">
    <property type="match status" value="1"/>
</dbReference>
<feature type="binding site" evidence="15">
    <location>
        <position position="198"/>
    </location>
    <ligand>
        <name>Ca(2+)</name>
        <dbReference type="ChEBI" id="CHEBI:29108"/>
        <label>2</label>
    </ligand>
</feature>
<evidence type="ECO:0000256" key="9">
    <source>
        <dbReference type="ARBA" id="ARBA00023004"/>
    </source>
</evidence>
<evidence type="ECO:0000256" key="11">
    <source>
        <dbReference type="ARBA" id="ARBA00023180"/>
    </source>
</evidence>
<keyword evidence="18" id="KW-0732">Signal</keyword>
<feature type="chain" id="PRO_5041481945" description="Peroxidase" evidence="18">
    <location>
        <begin position="29"/>
        <end position="322"/>
    </location>
</feature>
<dbReference type="PROSITE" id="PS00436">
    <property type="entry name" value="PEROXIDASE_2"/>
    <property type="match status" value="1"/>
</dbReference>
<feature type="binding site" evidence="14">
    <location>
        <position position="167"/>
    </location>
    <ligand>
        <name>substrate</name>
    </ligand>
</feature>
<organism evidence="21 22">
    <name type="scientific">Taxus chinensis</name>
    <name type="common">Chinese yew</name>
    <name type="synonym">Taxus wallichiana var. chinensis</name>
    <dbReference type="NCBI Taxonomy" id="29808"/>
    <lineage>
        <taxon>Eukaryota</taxon>
        <taxon>Viridiplantae</taxon>
        <taxon>Streptophyta</taxon>
        <taxon>Embryophyta</taxon>
        <taxon>Tracheophyta</taxon>
        <taxon>Spermatophyta</taxon>
        <taxon>Pinopsida</taxon>
        <taxon>Pinidae</taxon>
        <taxon>Conifers II</taxon>
        <taxon>Cupressales</taxon>
        <taxon>Taxaceae</taxon>
        <taxon>Taxus</taxon>
    </lineage>
</organism>
<dbReference type="Gene3D" id="1.10.420.10">
    <property type="entry name" value="Peroxidase, domain 2"/>
    <property type="match status" value="1"/>
</dbReference>
<dbReference type="InterPro" id="IPR019793">
    <property type="entry name" value="Peroxidases_heam-ligand_BS"/>
</dbReference>
<dbReference type="GO" id="GO:0140825">
    <property type="term" value="F:lactoperoxidase activity"/>
    <property type="evidence" value="ECO:0007669"/>
    <property type="project" value="UniProtKB-EC"/>
</dbReference>
<dbReference type="PANTHER" id="PTHR31388">
    <property type="entry name" value="PEROXIDASE 72-RELATED"/>
    <property type="match status" value="1"/>
</dbReference>
<dbReference type="EMBL" id="JAHRHJ020000005">
    <property type="protein sequence ID" value="KAH9314535.1"/>
    <property type="molecule type" value="Genomic_DNA"/>
</dbReference>
<evidence type="ECO:0000256" key="2">
    <source>
        <dbReference type="ARBA" id="ARBA00006873"/>
    </source>
</evidence>
<feature type="binding site" evidence="15">
    <location>
        <position position="250"/>
    </location>
    <ligand>
        <name>Ca(2+)</name>
        <dbReference type="ChEBI" id="CHEBI:29108"/>
        <label>2</label>
    </ligand>
</feature>
<evidence type="ECO:0000256" key="17">
    <source>
        <dbReference type="PIRSR" id="PIRSR600823-5"/>
    </source>
</evidence>
<gene>
    <name evidence="21" type="ORF">KI387_023162</name>
</gene>
<evidence type="ECO:0000256" key="5">
    <source>
        <dbReference type="ARBA" id="ARBA00022617"/>
    </source>
</evidence>
<dbReference type="Pfam" id="PF00141">
    <property type="entry name" value="peroxidase"/>
    <property type="match status" value="1"/>
</dbReference>
<dbReference type="GO" id="GO:0006979">
    <property type="term" value="P:response to oxidative stress"/>
    <property type="evidence" value="ECO:0007669"/>
    <property type="project" value="UniProtKB-UniRule"/>
</dbReference>
<keyword evidence="12 18" id="KW-0376">Hydrogen peroxide</keyword>
<dbReference type="InterPro" id="IPR002016">
    <property type="entry name" value="Haem_peroxidase"/>
</dbReference>
<keyword evidence="4 18" id="KW-0575">Peroxidase</keyword>
<comment type="caution">
    <text evidence="21">The sequence shown here is derived from an EMBL/GenBank/DDBJ whole genome shotgun (WGS) entry which is preliminary data.</text>
</comment>
<feature type="active site" description="Proton acceptor" evidence="13">
    <location>
        <position position="70"/>
    </location>
</feature>
<keyword evidence="10 17" id="KW-1015">Disulfide bond</keyword>
<feature type="signal peptide" evidence="18">
    <location>
        <begin position="1"/>
        <end position="28"/>
    </location>
</feature>
<dbReference type="GO" id="GO:0042744">
    <property type="term" value="P:hydrogen peroxide catabolic process"/>
    <property type="evidence" value="ECO:0007669"/>
    <property type="project" value="UniProtKB-KW"/>
</dbReference>
<evidence type="ECO:0000256" key="15">
    <source>
        <dbReference type="PIRSR" id="PIRSR600823-3"/>
    </source>
</evidence>
<protein>
    <recommendedName>
        <fullName evidence="3 18">Peroxidase</fullName>
        <ecNumber evidence="3 18">1.11.1.7</ecNumber>
    </recommendedName>
</protein>
<keyword evidence="11" id="KW-0325">Glycoprotein</keyword>
<dbReference type="EC" id="1.11.1.7" evidence="3 18"/>
<feature type="binding site" description="axial binding residue" evidence="15">
    <location>
        <position position="197"/>
    </location>
    <ligand>
        <name>heme b</name>
        <dbReference type="ChEBI" id="CHEBI:60344"/>
    </ligand>
    <ligandPart>
        <name>Fe</name>
        <dbReference type="ChEBI" id="CHEBI:18248"/>
    </ligandPart>
</feature>
<feature type="disulfide bond" evidence="17">
    <location>
        <begin position="72"/>
        <end position="77"/>
    </location>
</feature>
<keyword evidence="18" id="KW-0964">Secreted</keyword>
<dbReference type="PROSITE" id="PS00435">
    <property type="entry name" value="PEROXIDASE_1"/>
    <property type="match status" value="1"/>
</dbReference>
<keyword evidence="9 15" id="KW-0408">Iron</keyword>
<sequence>MSSSSCSRTMGILVCMILVLCSIVSVNGQLSTTFYAKTCPRALSIVKAAVKQAVAKEKRMGASLLRLHFHDCFVNGCDGSILLDDTSNFTGEKGAGPNANSARGFEVIDNIKTQLESACSGVVSCADILTIAARDSVVELGGRTWAVTLGRRDSRTASQSGANSNIPGPGSSHSNLITAFQTQGLSPRDLIALSGAHTIGQVRCQFFRTRIYNETTIDKAFAASMQANCPLNGGDNNLSQLDSVTPNTFDNAYFKSLRSQKGLLHSDQELFNGGSADAQVTTYSNNANAFFTDFAAAMVNMANIMPLTGSNGEIRKNCRKLN</sequence>
<evidence type="ECO:0000256" key="7">
    <source>
        <dbReference type="ARBA" id="ARBA00022837"/>
    </source>
</evidence>
<comment type="cofactor">
    <cofactor evidence="15 18">
        <name>heme b</name>
        <dbReference type="ChEBI" id="CHEBI:60344"/>
    </cofactor>
    <text evidence="15 18">Binds 1 heme b (iron(II)-protoporphyrin IX) group per subunit.</text>
</comment>
<evidence type="ECO:0000256" key="13">
    <source>
        <dbReference type="PIRSR" id="PIRSR600823-1"/>
    </source>
</evidence>
<feature type="disulfide bond" evidence="17">
    <location>
        <begin position="125"/>
        <end position="318"/>
    </location>
</feature>
<comment type="catalytic activity">
    <reaction evidence="1 18">
        <text>2 a phenolic donor + H2O2 = 2 a phenolic radical donor + 2 H2O</text>
        <dbReference type="Rhea" id="RHEA:56136"/>
        <dbReference type="ChEBI" id="CHEBI:15377"/>
        <dbReference type="ChEBI" id="CHEBI:16240"/>
        <dbReference type="ChEBI" id="CHEBI:139520"/>
        <dbReference type="ChEBI" id="CHEBI:139521"/>
        <dbReference type="EC" id="1.11.1.7"/>
    </reaction>
</comment>
<evidence type="ECO:0000256" key="12">
    <source>
        <dbReference type="ARBA" id="ARBA00023324"/>
    </source>
</evidence>
<evidence type="ECO:0000256" key="4">
    <source>
        <dbReference type="ARBA" id="ARBA00022559"/>
    </source>
</evidence>
<dbReference type="PRINTS" id="PR00461">
    <property type="entry name" value="PLPEROXIDASE"/>
</dbReference>